<feature type="compositionally biased region" description="Polar residues" evidence="6">
    <location>
        <begin position="711"/>
        <end position="732"/>
    </location>
</feature>
<keyword evidence="9" id="KW-1185">Reference proteome</keyword>
<dbReference type="HOGENOM" id="CLU_000691_1_1_1"/>
<accession>A0A067N3L7</accession>
<dbReference type="Proteomes" id="UP000027195">
    <property type="component" value="Unassembled WGS sequence"/>
</dbReference>
<evidence type="ECO:0000256" key="3">
    <source>
        <dbReference type="ARBA" id="ARBA00022927"/>
    </source>
</evidence>
<organism evidence="8 9">
    <name type="scientific">Botryobasidium botryosum (strain FD-172 SS1)</name>
    <dbReference type="NCBI Taxonomy" id="930990"/>
    <lineage>
        <taxon>Eukaryota</taxon>
        <taxon>Fungi</taxon>
        <taxon>Dikarya</taxon>
        <taxon>Basidiomycota</taxon>
        <taxon>Agaricomycotina</taxon>
        <taxon>Agaricomycetes</taxon>
        <taxon>Cantharellales</taxon>
        <taxon>Botryobasidiaceae</taxon>
        <taxon>Botryobasidium</taxon>
    </lineage>
</organism>
<evidence type="ECO:0000256" key="1">
    <source>
        <dbReference type="ARBA" id="ARBA00022448"/>
    </source>
</evidence>
<dbReference type="EMBL" id="KL198021">
    <property type="protein sequence ID" value="KDQ18727.1"/>
    <property type="molecule type" value="Genomic_DNA"/>
</dbReference>
<dbReference type="CDD" id="cd00171">
    <property type="entry name" value="Sec7"/>
    <property type="match status" value="1"/>
</dbReference>
<dbReference type="Pfam" id="PF09324">
    <property type="entry name" value="Sec7-like_HDS"/>
    <property type="match status" value="1"/>
</dbReference>
<name>A0A067N3L7_BOTB1</name>
<evidence type="ECO:0000256" key="2">
    <source>
        <dbReference type="ARBA" id="ARBA00022490"/>
    </source>
</evidence>
<dbReference type="PANTHER" id="PTHR10663:SF375">
    <property type="entry name" value="LD29171P"/>
    <property type="match status" value="1"/>
</dbReference>
<feature type="compositionally biased region" description="Polar residues" evidence="6">
    <location>
        <begin position="413"/>
        <end position="424"/>
    </location>
</feature>
<evidence type="ECO:0000256" key="5">
    <source>
        <dbReference type="ARBA" id="ARBA00060451"/>
    </source>
</evidence>
<feature type="compositionally biased region" description="Polar residues" evidence="6">
    <location>
        <begin position="102"/>
        <end position="121"/>
    </location>
</feature>
<evidence type="ECO:0000256" key="6">
    <source>
        <dbReference type="SAM" id="MobiDB-lite"/>
    </source>
</evidence>
<feature type="compositionally biased region" description="Polar residues" evidence="6">
    <location>
        <begin position="17"/>
        <end position="33"/>
    </location>
</feature>
<dbReference type="Pfam" id="PF16213">
    <property type="entry name" value="DCB"/>
    <property type="match status" value="1"/>
</dbReference>
<sequence>MSTEAVDAFVRPASTPPIDSTSPSADPKQQQDSLPEPNDVPQEVLAPAHSTPPSRMEKELPPQPPSPSPTPPESSSKDGQEPITPALNDIVIPEPRSPPPQIISTTVSPRQSISSPITVNGRNHAISPSIASIAQSSASRLHPTPGRRSSTFSAQLSIPRSGSSQPLGVSATLILPALNAIVSSKEAKRSPPLREAAQRALDMVHAGEGGDRPREIFEPLRLACETHNETLMVASLDCIAKLISYSFFAESLPPSQSYHSPPASPSASSTSVNHSAPASLADLVTHTITSTYTEHTPDAVALQIVKALLALILSPTILVHHSSLLKAVRTVYNVFLLSTDPSNQMVAQGGLTQMVNHVFARCKVTDPASRNVDSDSESHSRDSLSIHHTPSTSTPNPITPPPLAPTPELSTSASLQTSPETPSLSLAKESPDAEAETEVKADTEQERPAEDLPDQPAADVDGKMEAAEGHLEDDKPPVSTTLAKSEARVSVDEVHESESVAPSSRHITTNDLFVKDAFLVFRALCKLSMKPLNTESERDLKSHAMRSKLLSLHLILTILDTHLPIFLDPYAVIYSATSREAPPFMSTIKQYLCLSLSRNAISTVPQVFDISVEIFWRVLAGMRSKLKKEIEVLLNEIFIPILEMRNSTVKQKLTLFSVLHRLCQDPQALVDIYLNYDCDRNSLENIYERLINIISKIGTTHVNPLQKGVSEPSTSQQNTHKSTRSTNGLAVPPSLTTTALGGPQVAGNTSVAAQGTAEFKLKRQSLECLVAVLRSLVAWGTGPGKGLADSSNGSLAGLDHPSHRQSEDVRLENGAPGDAPFDRLSETARISTPDVQDDPNKFESEKQRKTKLIEGIKRFNFKPKRGLQFLFEAGFIPSKAPQDIAKFLLTTEGLSKAIIGEYLGEGDEDNVACMHAFVDMLDFTDLAFVDALRMFLQSFRLPGEAQKIDRFMLKFAEKFIGDNTSTIFANADTAYVLAYSTIMLNTDAFNPQVKNRMSKLEFIKNNRGINDGQDLPEEFLSDIYDNIYSNEIRMKDEIETHVATPAPGLITVFGRDMQKEAYLLQSVGMANKTEALFKTMMRAQRKGLSKSNDQFFSASHFIHVRPMFEVAWMPFLTGLSGPLQDTDDLEVVDLCLEGFKHAIRLVCFFDLELERNAFVTTLTKFTFLNNLGEMKTKNMEAIKALLDIAVSEGNNLRGSWHEVLTCVSQLEQMQLISSGADVPEARRGSKSSGRRKLPAEELANESRSTHITVAADMVFSLSHYLSGTAIVDFVQALSDVSWEEIQSSGLSDHPRLFSLQKLVDISYYNMTRIRLEWSNMWAILGEHFNKVCCHSNPHVAFFALDALRQLAMRFLAKPELSHYKFQKDFLRPFEYAMIHNSNPDVRDLVLQCLDHMIQRQVADMRSGWRTLFGVLSAASKVLTERIASSAFELVTRLNRDHFPAIVRYGSFADLTVCITDFCKVSKYQKISLLAIAMLRGIIPTMHTTPEINLNSPPSWSHQDGAAAGDDPMIKYWFPILFSFYDIIMNGEDLEVRRLALDSLFSTLKTYGSTFRVDFWDTVCRELLFPIFAVLRSSQDLSRFTTQEDMSVWLSTTMIQALRNLIDLYTYYFDTLDRTFDGLLDLLCVCICQENDTLARIGTSCFQQLLEKNVKKLGVARWERVVTAFVRLFKTTTPHQLFDESLRLEGDGSTIENESSDAQSSALIPAPLSPSHSASTPQAIIGDRRRIFKQIIVKCVLQLLLIETTHDLLRNDEVYRTIPPEQLLRLMGELDHSYQFARDFNGDKDLRTGLWKVGFMKHLPNLLKQESSSAATLINILLRMYRDKRSDHQAAKEQVLNKLVPLGLGVIQDFNALRADTQAKNIIAWTPVVAEVLHGFCTFDDHAFARYLPAIYPLLTEILSRDMASEVREAVRSVFVRVGEAKGLMDRI</sequence>
<dbReference type="InterPro" id="IPR000904">
    <property type="entry name" value="Sec7_dom"/>
</dbReference>
<feature type="region of interest" description="Disordered" evidence="6">
    <location>
        <begin position="367"/>
        <end position="459"/>
    </location>
</feature>
<keyword evidence="2" id="KW-0963">Cytoplasm</keyword>
<dbReference type="InterPro" id="IPR046455">
    <property type="entry name" value="Sec7/BIG1-like_C"/>
</dbReference>
<dbReference type="PANTHER" id="PTHR10663">
    <property type="entry name" value="GUANYL-NUCLEOTIDE EXCHANGE FACTOR"/>
    <property type="match status" value="1"/>
</dbReference>
<dbReference type="InterPro" id="IPR032629">
    <property type="entry name" value="DCB_dom"/>
</dbReference>
<dbReference type="Gene3D" id="1.10.1000.11">
    <property type="entry name" value="Arf Nucleotide-binding Site Opener,domain 2"/>
    <property type="match status" value="1"/>
</dbReference>
<dbReference type="PROSITE" id="PS50190">
    <property type="entry name" value="SEC7"/>
    <property type="match status" value="1"/>
</dbReference>
<dbReference type="Pfam" id="PF20252">
    <property type="entry name" value="BIG2_C"/>
    <property type="match status" value="1"/>
</dbReference>
<keyword evidence="3" id="KW-0653">Protein transport</keyword>
<feature type="compositionally biased region" description="Basic and acidic residues" evidence="6">
    <location>
        <begin position="372"/>
        <end position="385"/>
    </location>
</feature>
<dbReference type="GO" id="GO:0015031">
    <property type="term" value="P:protein transport"/>
    <property type="evidence" value="ECO:0007669"/>
    <property type="project" value="UniProtKB-KW"/>
</dbReference>
<dbReference type="InterPro" id="IPR015403">
    <property type="entry name" value="Mon2/Sec7/BIG1-like_HDS"/>
</dbReference>
<evidence type="ECO:0000256" key="4">
    <source>
        <dbReference type="ARBA" id="ARBA00023136"/>
    </source>
</evidence>
<dbReference type="SUPFAM" id="SSF48371">
    <property type="entry name" value="ARM repeat"/>
    <property type="match status" value="2"/>
</dbReference>
<evidence type="ECO:0000313" key="8">
    <source>
        <dbReference type="EMBL" id="KDQ18727.1"/>
    </source>
</evidence>
<dbReference type="SMART" id="SM00222">
    <property type="entry name" value="Sec7"/>
    <property type="match status" value="1"/>
</dbReference>
<feature type="region of interest" description="Disordered" evidence="6">
    <location>
        <begin position="705"/>
        <end position="732"/>
    </location>
</feature>
<dbReference type="FunCoup" id="A0A067N3L7">
    <property type="interactions" value="495"/>
</dbReference>
<dbReference type="SUPFAM" id="SSF48425">
    <property type="entry name" value="Sec7 domain"/>
    <property type="match status" value="1"/>
</dbReference>
<dbReference type="GO" id="GO:0032012">
    <property type="term" value="P:regulation of ARF protein signal transduction"/>
    <property type="evidence" value="ECO:0007669"/>
    <property type="project" value="InterPro"/>
</dbReference>
<dbReference type="InParanoid" id="A0A067N3L7"/>
<keyword evidence="4" id="KW-0472">Membrane</keyword>
<feature type="compositionally biased region" description="Pro residues" evidence="6">
    <location>
        <begin position="61"/>
        <end position="72"/>
    </location>
</feature>
<feature type="domain" description="SEC7" evidence="7">
    <location>
        <begin position="841"/>
        <end position="1030"/>
    </location>
</feature>
<proteinExistence type="predicted"/>
<dbReference type="InterPro" id="IPR016024">
    <property type="entry name" value="ARM-type_fold"/>
</dbReference>
<dbReference type="Pfam" id="PF12783">
    <property type="entry name" value="Sec7-like_HUS"/>
    <property type="match status" value="1"/>
</dbReference>
<reference evidence="9" key="1">
    <citation type="journal article" date="2014" name="Proc. Natl. Acad. Sci. U.S.A.">
        <title>Extensive sampling of basidiomycete genomes demonstrates inadequacy of the white-rot/brown-rot paradigm for wood decay fungi.</title>
        <authorList>
            <person name="Riley R."/>
            <person name="Salamov A.A."/>
            <person name="Brown D.W."/>
            <person name="Nagy L.G."/>
            <person name="Floudas D."/>
            <person name="Held B.W."/>
            <person name="Levasseur A."/>
            <person name="Lombard V."/>
            <person name="Morin E."/>
            <person name="Otillar R."/>
            <person name="Lindquist E.A."/>
            <person name="Sun H."/>
            <person name="LaButti K.M."/>
            <person name="Schmutz J."/>
            <person name="Jabbour D."/>
            <person name="Luo H."/>
            <person name="Baker S.E."/>
            <person name="Pisabarro A.G."/>
            <person name="Walton J.D."/>
            <person name="Blanchette R.A."/>
            <person name="Henrissat B."/>
            <person name="Martin F."/>
            <person name="Cullen D."/>
            <person name="Hibbett D.S."/>
            <person name="Grigoriev I.V."/>
        </authorList>
    </citation>
    <scope>NUCLEOTIDE SEQUENCE [LARGE SCALE GENOMIC DNA]</scope>
    <source>
        <strain evidence="9">FD-172 SS1</strain>
    </source>
</reference>
<feature type="region of interest" description="Disordered" evidence="6">
    <location>
        <begin position="790"/>
        <end position="846"/>
    </location>
</feature>
<feature type="region of interest" description="Disordered" evidence="6">
    <location>
        <begin position="1"/>
        <end position="121"/>
    </location>
</feature>
<feature type="region of interest" description="Disordered" evidence="6">
    <location>
        <begin position="1220"/>
        <end position="1242"/>
    </location>
</feature>
<dbReference type="FunFam" id="1.10.220.20:FF:000002">
    <property type="entry name" value="Brefeldin A-inhibited guanine nucleotide-exchange protein 1"/>
    <property type="match status" value="1"/>
</dbReference>
<dbReference type="Pfam" id="PF01369">
    <property type="entry name" value="Sec7"/>
    <property type="match status" value="1"/>
</dbReference>
<keyword evidence="1" id="KW-0813">Transport</keyword>
<dbReference type="FunFam" id="1.10.1000.11:FF:000003">
    <property type="entry name" value="Brefeldin A-inhibited guanine nucleotide-exchange protein 1"/>
    <property type="match status" value="1"/>
</dbReference>
<dbReference type="OrthoDB" id="18431at2759"/>
<feature type="compositionally biased region" description="Low complexity" evidence="6">
    <location>
        <begin position="386"/>
        <end position="396"/>
    </location>
</feature>
<evidence type="ECO:0000313" key="9">
    <source>
        <dbReference type="Proteomes" id="UP000027195"/>
    </source>
</evidence>
<dbReference type="Gene3D" id="1.10.220.20">
    <property type="match status" value="1"/>
</dbReference>
<evidence type="ECO:0000259" key="7">
    <source>
        <dbReference type="PROSITE" id="PS50190"/>
    </source>
</evidence>
<feature type="compositionally biased region" description="Basic and acidic residues" evidence="6">
    <location>
        <begin position="437"/>
        <end position="450"/>
    </location>
</feature>
<protein>
    <recommendedName>
        <fullName evidence="7">SEC7 domain-containing protein</fullName>
    </recommendedName>
</protein>
<comment type="subcellular location">
    <subcellularLocation>
        <location evidence="5">Cytoplasmic vesicle</location>
        <location evidence="5">COPI-coated vesicle membrane</location>
    </subcellularLocation>
</comment>
<dbReference type="InterPro" id="IPR032691">
    <property type="entry name" value="Mon2/Sec7/BIG1-like_HUS"/>
</dbReference>
<dbReference type="InterPro" id="IPR023394">
    <property type="entry name" value="Sec7_C_sf"/>
</dbReference>
<gene>
    <name evidence="8" type="ORF">BOTBODRAFT_29101</name>
</gene>
<dbReference type="STRING" id="930990.A0A067N3L7"/>
<dbReference type="GO" id="GO:0005085">
    <property type="term" value="F:guanyl-nucleotide exchange factor activity"/>
    <property type="evidence" value="ECO:0007669"/>
    <property type="project" value="InterPro"/>
</dbReference>
<dbReference type="InterPro" id="IPR035999">
    <property type="entry name" value="Sec7_dom_sf"/>
</dbReference>
<feature type="compositionally biased region" description="Basic and acidic residues" evidence="6">
    <location>
        <begin position="800"/>
        <end position="811"/>
    </location>
</feature>
<dbReference type="GO" id="GO:0030663">
    <property type="term" value="C:COPI-coated vesicle membrane"/>
    <property type="evidence" value="ECO:0007669"/>
    <property type="project" value="UniProtKB-SubCell"/>
</dbReference>